<dbReference type="GO" id="GO:0006508">
    <property type="term" value="P:proteolysis"/>
    <property type="evidence" value="ECO:0007669"/>
    <property type="project" value="UniProtKB-KW"/>
</dbReference>
<evidence type="ECO:0000259" key="9">
    <source>
        <dbReference type="Pfam" id="PF00675"/>
    </source>
</evidence>
<evidence type="ECO:0000256" key="7">
    <source>
        <dbReference type="ARBA" id="ARBA00023049"/>
    </source>
</evidence>
<feature type="domain" description="Peptidase M16 C-terminal" evidence="10">
    <location>
        <begin position="199"/>
        <end position="374"/>
    </location>
</feature>
<dbReference type="InterPro" id="IPR032632">
    <property type="entry name" value="Peptidase_M16_M"/>
</dbReference>
<evidence type="ECO:0000256" key="4">
    <source>
        <dbReference type="ARBA" id="ARBA00022723"/>
    </source>
</evidence>
<keyword evidence="5" id="KW-0378">Hydrolase</keyword>
<dbReference type="InterPro" id="IPR050626">
    <property type="entry name" value="Peptidase_M16"/>
</dbReference>
<feature type="domain" description="Peptidase M16 N-terminal" evidence="9">
    <location>
        <begin position="42"/>
        <end position="176"/>
    </location>
</feature>
<proteinExistence type="inferred from homology"/>
<keyword evidence="7" id="KW-0482">Metalloprotease</keyword>
<dbReference type="Pfam" id="PF22456">
    <property type="entry name" value="PqqF-like_C_4"/>
    <property type="match status" value="1"/>
</dbReference>
<evidence type="ECO:0000256" key="2">
    <source>
        <dbReference type="ARBA" id="ARBA00007261"/>
    </source>
</evidence>
<comment type="cofactor">
    <cofactor evidence="1">
        <name>Zn(2+)</name>
        <dbReference type="ChEBI" id="CHEBI:29105"/>
    </cofactor>
</comment>
<sequence>MASSVTAGIKRTLPWDFNVNVKTPQLRNRVMEKLILNNRLSVLLISDPSTPHVGAALSVESGSWSDGLSEGTAHFLEHMLFLGTAKYPKENDYERFIYDNNGVLNAYTSSDHTMYFFTNVTPNALEGALDRFSRFFYEPLFNESCVEREQNAVDQEFRKNIEQDGWRMLHVRKELSNQSHPFSQFNTGNLDTMKLIDQAYLKNWYAEKYSANAMNLVVMGKEPINELRDLVVKYFSAVPDTKLKPLVTEGMKIFPESLKGCLVAIEPIKDLKELTLSWEIPFEYSALDTKPGRLAGHVLGYEGQNSLLSLLKREGLAEGLSAGRSEMGSQNLLFEISVTLTEAGVANYKSVIERVFAAIGSFQAQPYPEYLVTEINSMSKVGYEFQQRSANIVTSVCRSIRREGIESFPAQSTFISRFDRDAIHRLFGILKPDTCTLYMIAKKQHLPIPLDKKEKWMGGLYGVAKVNASDLKIWTNVQPHPEISYPAPNRFIPDNLVLVSSQASSSSVKADPQLIVNAPEGRLYHHTDDTFFVPESLYNFTLRSPAIQPDNPKSLALADLYIRFVHERLNEISYDATSAGLHYDVYTKEGTGIGISIDGYSQKSHILLREVLARVKAPQPTVKEFNIFKESLTRSYRNISKESPLRQAMEKLSAIIYRKFSTSAAIADAMDIVTFSDVQTFISNLFSNRIVEGYVGGNVLAPEAVRAWELLLNSLPGVPCNPELVKKSEVVLLPNTRPMLYSTPLDVKGNAVVWVCDSGEKSDYWARTGQDMLGKLMREPFYSELRTKQQTGYIVSSGTFMANKRLFIQAAVQSNTHDARDLLSRIELFMEGFTRTEIQESETIQSRFDSIKSASLVRLLEPHDTLAGRERFLGYCAFEEDGRFDLIERRIEALKSFTLSDLKTFAMERLGRGNKRRLSVITEGNDTENTSMSYVLHQNVNELRAKL</sequence>
<evidence type="ECO:0000256" key="3">
    <source>
        <dbReference type="ARBA" id="ARBA00022670"/>
    </source>
</evidence>
<dbReference type="Pfam" id="PF16187">
    <property type="entry name" value="Peptidase_M16_M"/>
    <property type="match status" value="1"/>
</dbReference>
<dbReference type="EMBL" id="QEAO01000055">
    <property type="protein sequence ID" value="TPX30829.1"/>
    <property type="molecule type" value="Genomic_DNA"/>
</dbReference>
<keyword evidence="6" id="KW-0862">Zinc</keyword>
<comment type="caution">
    <text evidence="13">The sequence shown here is derived from an EMBL/GenBank/DDBJ whole genome shotgun (WGS) entry which is preliminary data.</text>
</comment>
<dbReference type="InterPro" id="IPR001431">
    <property type="entry name" value="Pept_M16_Zn_BS"/>
</dbReference>
<evidence type="ECO:0000256" key="6">
    <source>
        <dbReference type="ARBA" id="ARBA00022833"/>
    </source>
</evidence>
<name>A0A507BV32_9FUNG</name>
<dbReference type="STRING" id="1806994.A0A507BV32"/>
<dbReference type="GeneID" id="42006918"/>
<evidence type="ECO:0000259" key="12">
    <source>
        <dbReference type="Pfam" id="PF22456"/>
    </source>
</evidence>
<comment type="similarity">
    <text evidence="2 8">Belongs to the peptidase M16 family.</text>
</comment>
<dbReference type="PANTHER" id="PTHR43690:SF18">
    <property type="entry name" value="INSULIN-DEGRADING ENZYME-RELATED"/>
    <property type="match status" value="1"/>
</dbReference>
<dbReference type="InterPro" id="IPR054734">
    <property type="entry name" value="PqqF-like_C_4"/>
</dbReference>
<reference evidence="13 14" key="1">
    <citation type="journal article" date="2019" name="Sci. Rep.">
        <title>Comparative genomics of chytrid fungi reveal insights into the obligate biotrophic and pathogenic lifestyle of Synchytrium endobioticum.</title>
        <authorList>
            <person name="van de Vossenberg B.T.L.H."/>
            <person name="Warris S."/>
            <person name="Nguyen H.D.T."/>
            <person name="van Gent-Pelzer M.P.E."/>
            <person name="Joly D.L."/>
            <person name="van de Geest H.C."/>
            <person name="Bonants P.J.M."/>
            <person name="Smith D.S."/>
            <person name="Levesque C.A."/>
            <person name="van der Lee T.A.J."/>
        </authorList>
    </citation>
    <scope>NUCLEOTIDE SEQUENCE [LARGE SCALE GENOMIC DNA]</scope>
    <source>
        <strain evidence="13 14">JEL517</strain>
    </source>
</reference>
<dbReference type="Proteomes" id="UP000319731">
    <property type="component" value="Unassembled WGS sequence"/>
</dbReference>
<evidence type="ECO:0000313" key="14">
    <source>
        <dbReference type="Proteomes" id="UP000319731"/>
    </source>
</evidence>
<dbReference type="Gene3D" id="3.30.830.10">
    <property type="entry name" value="Metalloenzyme, LuxS/M16 peptidase-like"/>
    <property type="match status" value="4"/>
</dbReference>
<evidence type="ECO:0000313" key="13">
    <source>
        <dbReference type="EMBL" id="TPX30829.1"/>
    </source>
</evidence>
<dbReference type="GO" id="GO:0005737">
    <property type="term" value="C:cytoplasm"/>
    <property type="evidence" value="ECO:0007669"/>
    <property type="project" value="UniProtKB-ARBA"/>
</dbReference>
<evidence type="ECO:0000256" key="1">
    <source>
        <dbReference type="ARBA" id="ARBA00001947"/>
    </source>
</evidence>
<dbReference type="InterPro" id="IPR007863">
    <property type="entry name" value="Peptidase_M16_C"/>
</dbReference>
<dbReference type="GO" id="GO:0046872">
    <property type="term" value="F:metal ion binding"/>
    <property type="evidence" value="ECO:0007669"/>
    <property type="project" value="UniProtKB-KW"/>
</dbReference>
<evidence type="ECO:0000259" key="11">
    <source>
        <dbReference type="Pfam" id="PF16187"/>
    </source>
</evidence>
<dbReference type="Pfam" id="PF05193">
    <property type="entry name" value="Peptidase_M16_C"/>
    <property type="match status" value="1"/>
</dbReference>
<keyword evidence="4" id="KW-0479">Metal-binding</keyword>
<organism evidence="13 14">
    <name type="scientific">Synchytrium microbalum</name>
    <dbReference type="NCBI Taxonomy" id="1806994"/>
    <lineage>
        <taxon>Eukaryota</taxon>
        <taxon>Fungi</taxon>
        <taxon>Fungi incertae sedis</taxon>
        <taxon>Chytridiomycota</taxon>
        <taxon>Chytridiomycota incertae sedis</taxon>
        <taxon>Chytridiomycetes</taxon>
        <taxon>Synchytriales</taxon>
        <taxon>Synchytriaceae</taxon>
        <taxon>Synchytrium</taxon>
    </lineage>
</organism>
<dbReference type="InterPro" id="IPR011249">
    <property type="entry name" value="Metalloenz_LuxS/M16"/>
</dbReference>
<feature type="domain" description="Peptidase M16 middle/third" evidence="11">
    <location>
        <begin position="386"/>
        <end position="662"/>
    </location>
</feature>
<dbReference type="InterPro" id="IPR011765">
    <property type="entry name" value="Pept_M16_N"/>
</dbReference>
<dbReference type="AlphaFoldDB" id="A0A507BV32"/>
<dbReference type="PANTHER" id="PTHR43690">
    <property type="entry name" value="NARDILYSIN"/>
    <property type="match status" value="1"/>
</dbReference>
<dbReference type="RefSeq" id="XP_031022400.1">
    <property type="nucleotide sequence ID" value="XM_031171621.1"/>
</dbReference>
<evidence type="ECO:0000259" key="10">
    <source>
        <dbReference type="Pfam" id="PF05193"/>
    </source>
</evidence>
<dbReference type="SUPFAM" id="SSF63411">
    <property type="entry name" value="LuxS/MPP-like metallohydrolase"/>
    <property type="match status" value="4"/>
</dbReference>
<keyword evidence="3" id="KW-0645">Protease</keyword>
<accession>A0A507BV32</accession>
<dbReference type="PROSITE" id="PS00143">
    <property type="entry name" value="INSULINASE"/>
    <property type="match status" value="1"/>
</dbReference>
<keyword evidence="14" id="KW-1185">Reference proteome</keyword>
<dbReference type="Pfam" id="PF00675">
    <property type="entry name" value="Peptidase_M16"/>
    <property type="match status" value="1"/>
</dbReference>
<evidence type="ECO:0000256" key="5">
    <source>
        <dbReference type="ARBA" id="ARBA00022801"/>
    </source>
</evidence>
<dbReference type="GO" id="GO:0004222">
    <property type="term" value="F:metalloendopeptidase activity"/>
    <property type="evidence" value="ECO:0007669"/>
    <property type="project" value="InterPro"/>
</dbReference>
<dbReference type="FunFam" id="3.30.830.10:FF:000012">
    <property type="entry name" value="Protease 3"/>
    <property type="match status" value="1"/>
</dbReference>
<gene>
    <name evidence="13" type="ORF">SmJEL517_g05695</name>
</gene>
<protein>
    <submittedName>
        <fullName evidence="13">Uncharacterized protein</fullName>
    </submittedName>
</protein>
<dbReference type="OrthoDB" id="952271at2759"/>
<evidence type="ECO:0000256" key="8">
    <source>
        <dbReference type="RuleBase" id="RU004447"/>
    </source>
</evidence>
<feature type="domain" description="Coenzyme PQQ synthesis protein F-like C-terminal lobe" evidence="12">
    <location>
        <begin position="772"/>
        <end position="869"/>
    </location>
</feature>